<feature type="transmembrane region" description="Helical" evidence="8">
    <location>
        <begin position="189"/>
        <end position="208"/>
    </location>
</feature>
<keyword evidence="5 8" id="KW-1133">Transmembrane helix</keyword>
<organism evidence="12 13">
    <name type="scientific">Crassostrea virginica</name>
    <name type="common">Eastern oyster</name>
    <dbReference type="NCBI Taxonomy" id="6565"/>
    <lineage>
        <taxon>Eukaryota</taxon>
        <taxon>Metazoa</taxon>
        <taxon>Spiralia</taxon>
        <taxon>Lophotrochozoa</taxon>
        <taxon>Mollusca</taxon>
        <taxon>Bivalvia</taxon>
        <taxon>Autobranchia</taxon>
        <taxon>Pteriomorphia</taxon>
        <taxon>Ostreida</taxon>
        <taxon>Ostreoidea</taxon>
        <taxon>Ostreidae</taxon>
        <taxon>Crassostrea</taxon>
    </lineage>
</organism>
<keyword evidence="6 8" id="KW-0472">Membrane</keyword>
<feature type="region of interest" description="Disordered" evidence="7">
    <location>
        <begin position="29"/>
        <end position="50"/>
    </location>
</feature>
<feature type="domain" description="Concentrative nucleoside transporter C-terminal" evidence="10">
    <location>
        <begin position="401"/>
        <end position="645"/>
    </location>
</feature>
<dbReference type="Proteomes" id="UP000694844">
    <property type="component" value="Chromosome 4"/>
</dbReference>
<evidence type="ECO:0000256" key="6">
    <source>
        <dbReference type="ARBA" id="ARBA00023136"/>
    </source>
</evidence>
<feature type="transmembrane region" description="Helical" evidence="8">
    <location>
        <begin position="627"/>
        <end position="647"/>
    </location>
</feature>
<evidence type="ECO:0000256" key="7">
    <source>
        <dbReference type="SAM" id="MobiDB-lite"/>
    </source>
</evidence>
<evidence type="ECO:0000256" key="5">
    <source>
        <dbReference type="ARBA" id="ARBA00022989"/>
    </source>
</evidence>
<feature type="transmembrane region" description="Helical" evidence="8">
    <location>
        <begin position="296"/>
        <end position="318"/>
    </location>
</feature>
<evidence type="ECO:0000313" key="12">
    <source>
        <dbReference type="Proteomes" id="UP000694844"/>
    </source>
</evidence>
<dbReference type="GO" id="GO:0005886">
    <property type="term" value="C:plasma membrane"/>
    <property type="evidence" value="ECO:0007669"/>
    <property type="project" value="UniProtKB-SubCell"/>
</dbReference>
<dbReference type="InterPro" id="IPR002668">
    <property type="entry name" value="CNT_N_dom"/>
</dbReference>
<gene>
    <name evidence="13" type="primary">LOC111128788</name>
</gene>
<feature type="transmembrane region" description="Helical" evidence="8">
    <location>
        <begin position="588"/>
        <end position="615"/>
    </location>
</feature>
<evidence type="ECO:0000256" key="3">
    <source>
        <dbReference type="ARBA" id="ARBA00022475"/>
    </source>
</evidence>
<evidence type="ECO:0000256" key="2">
    <source>
        <dbReference type="ARBA" id="ARBA00009033"/>
    </source>
</evidence>
<feature type="transmembrane region" description="Helical" evidence="8">
    <location>
        <begin position="497"/>
        <end position="517"/>
    </location>
</feature>
<feature type="transmembrane region" description="Helical" evidence="8">
    <location>
        <begin position="110"/>
        <end position="132"/>
    </location>
</feature>
<evidence type="ECO:0000256" key="1">
    <source>
        <dbReference type="ARBA" id="ARBA00004651"/>
    </source>
</evidence>
<feature type="transmembrane region" description="Helical" evidence="8">
    <location>
        <begin position="376"/>
        <end position="395"/>
    </location>
</feature>
<reference evidence="13" key="1">
    <citation type="submission" date="2025-08" db="UniProtKB">
        <authorList>
            <consortium name="RefSeq"/>
        </authorList>
    </citation>
    <scope>IDENTIFICATION</scope>
    <source>
        <tissue evidence="13">Whole sample</tissue>
    </source>
</reference>
<dbReference type="InterPro" id="IPR008276">
    <property type="entry name" value="C_nuclsd_transpt"/>
</dbReference>
<dbReference type="InterPro" id="IPR011642">
    <property type="entry name" value="Gate_dom"/>
</dbReference>
<dbReference type="PANTHER" id="PTHR10590:SF4">
    <property type="entry name" value="SOLUTE CARRIER FAMILY 28 MEMBER 3"/>
    <property type="match status" value="1"/>
</dbReference>
<comment type="subcellular location">
    <subcellularLocation>
        <location evidence="1">Cell membrane</location>
        <topology evidence="1">Multi-pass membrane protein</topology>
    </subcellularLocation>
</comment>
<feature type="domain" description="Concentrative nucleoside transporter N-terminal" evidence="9">
    <location>
        <begin position="218"/>
        <end position="290"/>
    </location>
</feature>
<dbReference type="GO" id="GO:0005415">
    <property type="term" value="F:nucleoside:sodium symporter activity"/>
    <property type="evidence" value="ECO:0007669"/>
    <property type="project" value="TreeGrafter"/>
</dbReference>
<dbReference type="Pfam" id="PF07662">
    <property type="entry name" value="Nucleos_tra2_C"/>
    <property type="match status" value="1"/>
</dbReference>
<dbReference type="RefSeq" id="XP_022330339.1">
    <property type="nucleotide sequence ID" value="XM_022474631.1"/>
</dbReference>
<dbReference type="KEGG" id="cvn:111128788"/>
<evidence type="ECO:0000256" key="4">
    <source>
        <dbReference type="ARBA" id="ARBA00022692"/>
    </source>
</evidence>
<evidence type="ECO:0000259" key="11">
    <source>
        <dbReference type="Pfam" id="PF07670"/>
    </source>
</evidence>
<keyword evidence="12" id="KW-1185">Reference proteome</keyword>
<dbReference type="OrthoDB" id="6075923at2759"/>
<dbReference type="InterPro" id="IPR011657">
    <property type="entry name" value="CNT_C_dom"/>
</dbReference>
<feature type="domain" description="Nucleoside transporter/FeoB GTPase Gate" evidence="11">
    <location>
        <begin position="298"/>
        <end position="397"/>
    </location>
</feature>
<keyword evidence="4 8" id="KW-0812">Transmembrane</keyword>
<sequence length="649" mass="72384">MTYLLYGHESLLLHSAGLHYYKTPRHSHFKMSSTNETKDPPDQSYPLGDLTAAADHRPAPGDSTEQPEVIITYQYAPAEWMKHCSPLAPVVRCRKALDRAIKRQRRKLKLGFYTLLLLCYIAYFIGAMVHQFGDEGSIRLLVFTVLVAFFYGIHIIKKTFGTRMEAHFNSLQKNSNFPSKRTRSIIKRLLTAYVLFVVLVIIVITVIWKKPYRLVPVIGLLVFTFILFFFSKHPGEVSWRPVLWGFMLQLCFALIVLQTSWGYDLFDWLGKRVTEFLDHTDVGAQFVFGESFTDHFFAFKVMSVIFFFSAVISVLYYLGWMQVLIQKMALIMQYSLGTSAVESLHAAVNVFVGWAETTTIVRPLFDKMTLSELHTVMTNGFATVAGSTLVVYVLFGAPANHLLSASVMSAPAALGISKLFWPETKESKRDTSNDACVIKREGRNIIDAASIGAITALPIVAYIIASVIAFFSLLGFVNATLMWLGERVGLTPPEYPSLTFQLICSYLIWPLVFLMGVESRDCCVVARMVGIKTFINEFLAYEDLGRVIQNNQVLASYEGTWTTTSSCDVFLVDRNLTLPGGILSEHSVVVATYALCGFANLTALGIMIGALTAIAPNRKEDIVGVSFRALVSGCFACFMTACIAGILSE</sequence>
<dbReference type="PANTHER" id="PTHR10590">
    <property type="entry name" value="SODIUM/NUCLEOSIDE COTRANSPORTER"/>
    <property type="match status" value="1"/>
</dbReference>
<evidence type="ECO:0000259" key="9">
    <source>
        <dbReference type="Pfam" id="PF01773"/>
    </source>
</evidence>
<evidence type="ECO:0000256" key="8">
    <source>
        <dbReference type="SAM" id="Phobius"/>
    </source>
</evidence>
<keyword evidence="3" id="KW-1003">Cell membrane</keyword>
<dbReference type="GeneID" id="111128788"/>
<dbReference type="Pfam" id="PF07670">
    <property type="entry name" value="Gate"/>
    <property type="match status" value="1"/>
</dbReference>
<feature type="transmembrane region" description="Helical" evidence="8">
    <location>
        <begin position="214"/>
        <end position="230"/>
    </location>
</feature>
<feature type="transmembrane region" description="Helical" evidence="8">
    <location>
        <begin position="448"/>
        <end position="477"/>
    </location>
</feature>
<dbReference type="Pfam" id="PF01773">
    <property type="entry name" value="Nucleos_tra2_N"/>
    <property type="match status" value="1"/>
</dbReference>
<evidence type="ECO:0000259" key="10">
    <source>
        <dbReference type="Pfam" id="PF07662"/>
    </source>
</evidence>
<evidence type="ECO:0000313" key="13">
    <source>
        <dbReference type="RefSeq" id="XP_022330339.1"/>
    </source>
</evidence>
<accession>A0A8B8DS28</accession>
<dbReference type="AlphaFoldDB" id="A0A8B8DS28"/>
<feature type="transmembrane region" description="Helical" evidence="8">
    <location>
        <begin position="138"/>
        <end position="156"/>
    </location>
</feature>
<proteinExistence type="inferred from homology"/>
<name>A0A8B8DS28_CRAVI</name>
<comment type="similarity">
    <text evidence="2">Belongs to the concentrative nucleoside transporter (CNT) (TC 2.A.41) family.</text>
</comment>
<feature type="transmembrane region" description="Helical" evidence="8">
    <location>
        <begin position="242"/>
        <end position="263"/>
    </location>
</feature>
<protein>
    <submittedName>
        <fullName evidence="13">Solute carrier family 28 member 3-like isoform X1</fullName>
    </submittedName>
</protein>